<dbReference type="Proteomes" id="UP000199664">
    <property type="component" value="Unassembled WGS sequence"/>
</dbReference>
<keyword evidence="3" id="KW-1185">Reference proteome</keyword>
<reference evidence="3" key="1">
    <citation type="submission" date="2016-10" db="EMBL/GenBank/DDBJ databases">
        <authorList>
            <person name="Varghese N."/>
            <person name="Submissions S."/>
        </authorList>
    </citation>
    <scope>NUCLEOTIDE SEQUENCE [LARGE SCALE GENOMIC DNA]</scope>
    <source>
        <strain evidence="3">LMG 26383,CCUG 61248,R- 45681</strain>
    </source>
</reference>
<dbReference type="OrthoDB" id="7032238at2"/>
<evidence type="ECO:0008006" key="4">
    <source>
        <dbReference type="Google" id="ProtNLM"/>
    </source>
</evidence>
<evidence type="ECO:0000256" key="1">
    <source>
        <dbReference type="SAM" id="Phobius"/>
    </source>
</evidence>
<dbReference type="STRING" id="1036779.SAMN04515666_11479"/>
<name>A0A1H7ZFA2_9HYPH</name>
<proteinExistence type="predicted"/>
<accession>A0A1H7ZFA2</accession>
<gene>
    <name evidence="2" type="ORF">SAMN04515666_11479</name>
</gene>
<feature type="transmembrane region" description="Helical" evidence="1">
    <location>
        <begin position="267"/>
        <end position="289"/>
    </location>
</feature>
<protein>
    <recommendedName>
        <fullName evidence="4">PhnA-like protein</fullName>
    </recommendedName>
</protein>
<feature type="transmembrane region" description="Helical" evidence="1">
    <location>
        <begin position="65"/>
        <end position="88"/>
    </location>
</feature>
<dbReference type="EMBL" id="FOAN01000014">
    <property type="protein sequence ID" value="SEM56975.1"/>
    <property type="molecule type" value="Genomic_DNA"/>
</dbReference>
<keyword evidence="1" id="KW-1133">Transmembrane helix</keyword>
<organism evidence="2 3">
    <name type="scientific">Bosea lupini</name>
    <dbReference type="NCBI Taxonomy" id="1036779"/>
    <lineage>
        <taxon>Bacteria</taxon>
        <taxon>Pseudomonadati</taxon>
        <taxon>Pseudomonadota</taxon>
        <taxon>Alphaproteobacteria</taxon>
        <taxon>Hyphomicrobiales</taxon>
        <taxon>Boseaceae</taxon>
        <taxon>Bosea</taxon>
    </lineage>
</organism>
<evidence type="ECO:0000313" key="2">
    <source>
        <dbReference type="EMBL" id="SEM56975.1"/>
    </source>
</evidence>
<evidence type="ECO:0000313" key="3">
    <source>
        <dbReference type="Proteomes" id="UP000199664"/>
    </source>
</evidence>
<dbReference type="RefSeq" id="WP_091842467.1">
    <property type="nucleotide sequence ID" value="NZ_FOAN01000014.1"/>
</dbReference>
<feature type="transmembrane region" description="Helical" evidence="1">
    <location>
        <begin position="21"/>
        <end position="45"/>
    </location>
</feature>
<keyword evidence="1" id="KW-0812">Transmembrane</keyword>
<keyword evidence="1" id="KW-0472">Membrane</keyword>
<dbReference type="AlphaFoldDB" id="A0A1H7ZFA2"/>
<sequence length="301" mass="30090">MTDYTARGVADGTAARASSAVSWSAVLGGAVVSASISLMLLAAGAGLGFTSVSPWSSAGVTATTFGIAALAWLAIVHLLAAGAGGYLAGRLRTKRVGLHTDEVAFRDTAHGFMTWAVSAIVTALLLASTASAIIGGTARLGASAASGVASSVSGMAGQAAGRVDLTNLDPSAYLTDSLFRTDRPAPSSTDAAPARAEVGRIVAMSIRNGDMAPADKTYVASVIAAQTGISQPDAEKRINDAIAKTKEVAAKAEQTARETADIARKGAASFALATFIAMLIGALASSYGATVGGRARDKVEA</sequence>